<dbReference type="Gene3D" id="1.20.810.10">
    <property type="entry name" value="Cytochrome Bc1 Complex, Chain C"/>
    <property type="match status" value="1"/>
</dbReference>
<keyword evidence="9" id="KW-0249">Electron transport</keyword>
<keyword evidence="11" id="KW-0408">Iron</keyword>
<feature type="signal peptide" evidence="16">
    <location>
        <begin position="1"/>
        <end position="16"/>
    </location>
</feature>
<dbReference type="PANTHER" id="PTHR19271">
    <property type="entry name" value="CYTOCHROME B"/>
    <property type="match status" value="1"/>
</dbReference>
<evidence type="ECO:0000313" key="18">
    <source>
        <dbReference type="EMBL" id="KAK7234926.1"/>
    </source>
</evidence>
<evidence type="ECO:0000313" key="19">
    <source>
        <dbReference type="Proteomes" id="UP001363151"/>
    </source>
</evidence>
<keyword evidence="5" id="KW-0679">Respiratory chain</keyword>
<dbReference type="SUPFAM" id="SSF81648">
    <property type="entry name" value="a domain/subunit of cytochrome bc1 complex (Ubiquinol-cytochrome c reductase)"/>
    <property type="match status" value="1"/>
</dbReference>
<dbReference type="InterPro" id="IPR005798">
    <property type="entry name" value="Cyt_b/b6_C"/>
</dbReference>
<evidence type="ECO:0000256" key="12">
    <source>
        <dbReference type="ARBA" id="ARBA00023078"/>
    </source>
</evidence>
<dbReference type="PROSITE" id="PS51003">
    <property type="entry name" value="CYTB_CTER"/>
    <property type="match status" value="1"/>
</dbReference>
<keyword evidence="10 15" id="KW-1133">Transmembrane helix</keyword>
<feature type="transmembrane region" description="Helical" evidence="15">
    <location>
        <begin position="31"/>
        <end position="50"/>
    </location>
</feature>
<keyword evidence="8" id="KW-0999">Mitochondrion inner membrane</keyword>
<dbReference type="Proteomes" id="UP001363151">
    <property type="component" value="Unassembled WGS sequence"/>
</dbReference>
<dbReference type="InterPro" id="IPR027387">
    <property type="entry name" value="Cytb/b6-like_sf"/>
</dbReference>
<evidence type="ECO:0000256" key="4">
    <source>
        <dbReference type="ARBA" id="ARBA00022617"/>
    </source>
</evidence>
<keyword evidence="3" id="KW-0813">Transport</keyword>
<evidence type="ECO:0000256" key="14">
    <source>
        <dbReference type="ARBA" id="ARBA00023136"/>
    </source>
</evidence>
<gene>
    <name evidence="18" type="ORF">SO694_mt00066</name>
</gene>
<evidence type="ECO:0000256" key="11">
    <source>
        <dbReference type="ARBA" id="ARBA00023004"/>
    </source>
</evidence>
<sequence length="89" mass="10108">MFGAIVVLFLIPFINQSEVRSSAFRPLYRKAFWFLVADFIILGWIGQKVVETPYIEIGQVATVIYFLFFLVVLPGLGILESAMMKTSTK</sequence>
<dbReference type="PANTHER" id="PTHR19271:SF16">
    <property type="entry name" value="CYTOCHROME B"/>
    <property type="match status" value="1"/>
</dbReference>
<evidence type="ECO:0000256" key="6">
    <source>
        <dbReference type="ARBA" id="ARBA00022692"/>
    </source>
</evidence>
<evidence type="ECO:0000256" key="7">
    <source>
        <dbReference type="ARBA" id="ARBA00022723"/>
    </source>
</evidence>
<evidence type="ECO:0000256" key="13">
    <source>
        <dbReference type="ARBA" id="ARBA00023128"/>
    </source>
</evidence>
<proteinExistence type="predicted"/>
<comment type="caution">
    <text evidence="18">The sequence shown here is derived from an EMBL/GenBank/DDBJ whole genome shotgun (WGS) entry which is preliminary data.</text>
</comment>
<keyword evidence="19" id="KW-1185">Reference proteome</keyword>
<feature type="chain" id="PRO_5047482210" description="Cytochrome b" evidence="16">
    <location>
        <begin position="17"/>
        <end position="89"/>
    </location>
</feature>
<comment type="subcellular location">
    <subcellularLocation>
        <location evidence="1">Mitochondrion inner membrane</location>
        <topology evidence="1">Multi-pass membrane protein</topology>
    </subcellularLocation>
</comment>
<reference evidence="18 19" key="1">
    <citation type="submission" date="2024-03" db="EMBL/GenBank/DDBJ databases">
        <title>Aureococcus anophagefferens CCMP1851 and Kratosvirus quantuckense: Draft genome of a second virus-susceptible host strain in the model system.</title>
        <authorList>
            <person name="Chase E."/>
            <person name="Truchon A.R."/>
            <person name="Schepens W."/>
            <person name="Wilhelm S.W."/>
        </authorList>
    </citation>
    <scope>NUCLEOTIDE SEQUENCE [LARGE SCALE GENOMIC DNA]</scope>
    <source>
        <strain evidence="18 19">CCMP1851</strain>
    </source>
</reference>
<keyword evidence="13 18" id="KW-0496">Mitochondrion</keyword>
<organism evidence="18 19">
    <name type="scientific">Aureococcus anophagefferens</name>
    <name type="common">Harmful bloom alga</name>
    <dbReference type="NCBI Taxonomy" id="44056"/>
    <lineage>
        <taxon>Eukaryota</taxon>
        <taxon>Sar</taxon>
        <taxon>Stramenopiles</taxon>
        <taxon>Ochrophyta</taxon>
        <taxon>Pelagophyceae</taxon>
        <taxon>Pelagomonadales</taxon>
        <taxon>Pelagomonadaceae</taxon>
        <taxon>Aureococcus</taxon>
    </lineage>
</organism>
<evidence type="ECO:0000256" key="10">
    <source>
        <dbReference type="ARBA" id="ARBA00022989"/>
    </source>
</evidence>
<name>A0ABR1FP99_AURAN</name>
<evidence type="ECO:0000256" key="3">
    <source>
        <dbReference type="ARBA" id="ARBA00022448"/>
    </source>
</evidence>
<feature type="domain" description="Cytochrome b/b6 C-terminal region profile" evidence="17">
    <location>
        <begin position="1"/>
        <end position="87"/>
    </location>
</feature>
<dbReference type="Pfam" id="PF00032">
    <property type="entry name" value="Cytochrom_B_C"/>
    <property type="match status" value="1"/>
</dbReference>
<keyword evidence="6 15" id="KW-0812">Transmembrane</keyword>
<evidence type="ECO:0000256" key="16">
    <source>
        <dbReference type="SAM" id="SignalP"/>
    </source>
</evidence>
<keyword evidence="4" id="KW-0349">Heme</keyword>
<keyword evidence="12" id="KW-0793">Thylakoid</keyword>
<evidence type="ECO:0000256" key="2">
    <source>
        <dbReference type="ARBA" id="ARBA00013531"/>
    </source>
</evidence>
<evidence type="ECO:0000259" key="17">
    <source>
        <dbReference type="PROSITE" id="PS51003"/>
    </source>
</evidence>
<keyword evidence="7" id="KW-0479">Metal-binding</keyword>
<evidence type="ECO:0000256" key="1">
    <source>
        <dbReference type="ARBA" id="ARBA00004448"/>
    </source>
</evidence>
<geneLocation type="mitochondrion" evidence="18"/>
<dbReference type="EMBL" id="JBBJCI010000303">
    <property type="protein sequence ID" value="KAK7234926.1"/>
    <property type="molecule type" value="Genomic_DNA"/>
</dbReference>
<evidence type="ECO:0000256" key="8">
    <source>
        <dbReference type="ARBA" id="ARBA00022792"/>
    </source>
</evidence>
<keyword evidence="16" id="KW-0732">Signal</keyword>
<dbReference type="InterPro" id="IPR036150">
    <property type="entry name" value="Cyt_b/b6_C_sf"/>
</dbReference>
<keyword evidence="14 15" id="KW-0472">Membrane</keyword>
<evidence type="ECO:0000256" key="5">
    <source>
        <dbReference type="ARBA" id="ARBA00022660"/>
    </source>
</evidence>
<evidence type="ECO:0000256" key="15">
    <source>
        <dbReference type="SAM" id="Phobius"/>
    </source>
</evidence>
<feature type="transmembrane region" description="Helical" evidence="15">
    <location>
        <begin position="62"/>
        <end position="79"/>
    </location>
</feature>
<evidence type="ECO:0000256" key="9">
    <source>
        <dbReference type="ARBA" id="ARBA00022982"/>
    </source>
</evidence>
<accession>A0ABR1FP99</accession>
<protein>
    <recommendedName>
        <fullName evidence="2">Cytochrome b</fullName>
    </recommendedName>
</protein>